<evidence type="ECO:0000313" key="9">
    <source>
        <dbReference type="Proteomes" id="UP000315349"/>
    </source>
</evidence>
<evidence type="ECO:0000256" key="1">
    <source>
        <dbReference type="ARBA" id="ARBA00010396"/>
    </source>
</evidence>
<sequence>MGNFSAGNASTPDAEPAGPGKKNSSQRAVHLPVMLREVIQHLQLESGLVVADGTLGAGGHSREILKAIGSAGMLLAFDRDPMMISLAEKIVCGENVHIHHGSYIEIRDVLQRHSQSTGRPPLVDRMLLDLGYSSDQLADRQRGFSFQTEGPLDLRFSTSENVSAAQWLATAHDSQIVRVLTEFGEEPFAERLGPAISLAARRGEIQTTKDLVRVVEQTVPPAILRNAEKHPATRVFQALRIQVNDELTHVSTMLNQIAPEVLAPRGIMAVITFHSLEDRLVKQAFRQKNLWEEVTDKPIVPTPAEIRFNPRSRSAKLRVARRVPGQ</sequence>
<evidence type="ECO:0000256" key="7">
    <source>
        <dbReference type="SAM" id="MobiDB-lite"/>
    </source>
</evidence>
<feature type="binding site" evidence="6">
    <location>
        <position position="129"/>
    </location>
    <ligand>
        <name>S-adenosyl-L-methionine</name>
        <dbReference type="ChEBI" id="CHEBI:59789"/>
    </ligand>
</feature>
<dbReference type="GO" id="GO:0005737">
    <property type="term" value="C:cytoplasm"/>
    <property type="evidence" value="ECO:0007669"/>
    <property type="project" value="UniProtKB-SubCell"/>
</dbReference>
<comment type="function">
    <text evidence="6">Specifically methylates the N4 position of cytidine in position 1402 (C1402) of 16S rRNA.</text>
</comment>
<dbReference type="AlphaFoldDB" id="A0A518GQV2"/>
<evidence type="ECO:0000256" key="2">
    <source>
        <dbReference type="ARBA" id="ARBA00022552"/>
    </source>
</evidence>
<accession>A0A518GQV2</accession>
<dbReference type="InterPro" id="IPR023397">
    <property type="entry name" value="SAM-dep_MeTrfase_MraW_recog"/>
</dbReference>
<comment type="catalytic activity">
    <reaction evidence="6">
        <text>cytidine(1402) in 16S rRNA + S-adenosyl-L-methionine = N(4)-methylcytidine(1402) in 16S rRNA + S-adenosyl-L-homocysteine + H(+)</text>
        <dbReference type="Rhea" id="RHEA:42928"/>
        <dbReference type="Rhea" id="RHEA-COMP:10286"/>
        <dbReference type="Rhea" id="RHEA-COMP:10287"/>
        <dbReference type="ChEBI" id="CHEBI:15378"/>
        <dbReference type="ChEBI" id="CHEBI:57856"/>
        <dbReference type="ChEBI" id="CHEBI:59789"/>
        <dbReference type="ChEBI" id="CHEBI:74506"/>
        <dbReference type="ChEBI" id="CHEBI:82748"/>
        <dbReference type="EC" id="2.1.1.199"/>
    </reaction>
</comment>
<dbReference type="RefSeq" id="WP_246128236.1">
    <property type="nucleotide sequence ID" value="NZ_CP036299.1"/>
</dbReference>
<protein>
    <recommendedName>
        <fullName evidence="6">Ribosomal RNA small subunit methyltransferase H</fullName>
        <ecNumber evidence="6">2.1.1.199</ecNumber>
    </recommendedName>
    <alternativeName>
        <fullName evidence="6">16S rRNA m(4)C1402 methyltransferase</fullName>
    </alternativeName>
    <alternativeName>
        <fullName evidence="6">rRNA (cytosine-N(4)-)-methyltransferase RsmH</fullName>
    </alternativeName>
</protein>
<dbReference type="Gene3D" id="3.40.50.150">
    <property type="entry name" value="Vaccinia Virus protein VP39"/>
    <property type="match status" value="1"/>
</dbReference>
<keyword evidence="5 6" id="KW-0949">S-adenosyl-L-methionine</keyword>
<dbReference type="Proteomes" id="UP000315349">
    <property type="component" value="Chromosome"/>
</dbReference>
<keyword evidence="4 6" id="KW-0808">Transferase</keyword>
<dbReference type="PANTHER" id="PTHR11265:SF0">
    <property type="entry name" value="12S RRNA N4-METHYLCYTIDINE METHYLTRANSFERASE"/>
    <property type="match status" value="1"/>
</dbReference>
<dbReference type="PIRSF" id="PIRSF004486">
    <property type="entry name" value="MraW"/>
    <property type="match status" value="1"/>
</dbReference>
<name>A0A518GQV2_9PLAN</name>
<feature type="binding site" evidence="6">
    <location>
        <position position="103"/>
    </location>
    <ligand>
        <name>S-adenosyl-L-methionine</name>
        <dbReference type="ChEBI" id="CHEBI:59789"/>
    </ligand>
</feature>
<feature type="binding site" evidence="6">
    <location>
        <position position="78"/>
    </location>
    <ligand>
        <name>S-adenosyl-L-methionine</name>
        <dbReference type="ChEBI" id="CHEBI:59789"/>
    </ligand>
</feature>
<comment type="subcellular location">
    <subcellularLocation>
        <location evidence="6">Cytoplasm</location>
    </subcellularLocation>
</comment>
<dbReference type="EC" id="2.1.1.199" evidence="6"/>
<feature type="binding site" evidence="6">
    <location>
        <position position="136"/>
    </location>
    <ligand>
        <name>S-adenosyl-L-methionine</name>
        <dbReference type="ChEBI" id="CHEBI:59789"/>
    </ligand>
</feature>
<gene>
    <name evidence="8" type="primary">rsmH_2</name>
    <name evidence="6" type="synonym">rsmH</name>
    <name evidence="8" type="ORF">Spb1_29190</name>
</gene>
<keyword evidence="9" id="KW-1185">Reference proteome</keyword>
<dbReference type="GO" id="GO:0071424">
    <property type="term" value="F:rRNA (cytosine-N4-)-methyltransferase activity"/>
    <property type="evidence" value="ECO:0007669"/>
    <property type="project" value="UniProtKB-UniRule"/>
</dbReference>
<dbReference type="HAMAP" id="MF_01007">
    <property type="entry name" value="16SrRNA_methyltr_H"/>
    <property type="match status" value="1"/>
</dbReference>
<dbReference type="Pfam" id="PF01795">
    <property type="entry name" value="Methyltransf_5"/>
    <property type="match status" value="1"/>
</dbReference>
<dbReference type="InterPro" id="IPR002903">
    <property type="entry name" value="RsmH"/>
</dbReference>
<dbReference type="EMBL" id="CP036299">
    <property type="protein sequence ID" value="QDV30983.1"/>
    <property type="molecule type" value="Genomic_DNA"/>
</dbReference>
<dbReference type="PANTHER" id="PTHR11265">
    <property type="entry name" value="S-ADENOSYL-METHYLTRANSFERASE MRAW"/>
    <property type="match status" value="1"/>
</dbReference>
<dbReference type="GO" id="GO:0070475">
    <property type="term" value="P:rRNA base methylation"/>
    <property type="evidence" value="ECO:0007669"/>
    <property type="project" value="UniProtKB-UniRule"/>
</dbReference>
<organism evidence="8 9">
    <name type="scientific">Planctopirus ephydatiae</name>
    <dbReference type="NCBI Taxonomy" id="2528019"/>
    <lineage>
        <taxon>Bacteria</taxon>
        <taxon>Pseudomonadati</taxon>
        <taxon>Planctomycetota</taxon>
        <taxon>Planctomycetia</taxon>
        <taxon>Planctomycetales</taxon>
        <taxon>Planctomycetaceae</taxon>
        <taxon>Planctopirus</taxon>
    </lineage>
</organism>
<proteinExistence type="inferred from homology"/>
<dbReference type="Gene3D" id="1.10.150.170">
    <property type="entry name" value="Putative methyltransferase TM0872, insert domain"/>
    <property type="match status" value="1"/>
</dbReference>
<dbReference type="InterPro" id="IPR029063">
    <property type="entry name" value="SAM-dependent_MTases_sf"/>
</dbReference>
<evidence type="ECO:0000256" key="3">
    <source>
        <dbReference type="ARBA" id="ARBA00022603"/>
    </source>
</evidence>
<keyword evidence="3 6" id="KW-0489">Methyltransferase</keyword>
<reference evidence="8 9" key="1">
    <citation type="submission" date="2019-02" db="EMBL/GenBank/DDBJ databases">
        <title>Deep-cultivation of Planctomycetes and their phenomic and genomic characterization uncovers novel biology.</title>
        <authorList>
            <person name="Wiegand S."/>
            <person name="Jogler M."/>
            <person name="Boedeker C."/>
            <person name="Pinto D."/>
            <person name="Vollmers J."/>
            <person name="Rivas-Marin E."/>
            <person name="Kohn T."/>
            <person name="Peeters S.H."/>
            <person name="Heuer A."/>
            <person name="Rast P."/>
            <person name="Oberbeckmann S."/>
            <person name="Bunk B."/>
            <person name="Jeske O."/>
            <person name="Meyerdierks A."/>
            <person name="Storesund J.E."/>
            <person name="Kallscheuer N."/>
            <person name="Luecker S."/>
            <person name="Lage O.M."/>
            <person name="Pohl T."/>
            <person name="Merkel B.J."/>
            <person name="Hornburger P."/>
            <person name="Mueller R.-W."/>
            <person name="Bruemmer F."/>
            <person name="Labrenz M."/>
            <person name="Spormann A.M."/>
            <person name="Op den Camp H."/>
            <person name="Overmann J."/>
            <person name="Amann R."/>
            <person name="Jetten M.S.M."/>
            <person name="Mascher T."/>
            <person name="Medema M.H."/>
            <person name="Devos D.P."/>
            <person name="Kaster A.-K."/>
            <person name="Ovreas L."/>
            <person name="Rohde M."/>
            <person name="Galperin M.Y."/>
            <person name="Jogler C."/>
        </authorList>
    </citation>
    <scope>NUCLEOTIDE SEQUENCE [LARGE SCALE GENOMIC DNA]</scope>
    <source>
        <strain evidence="8 9">Spb1</strain>
    </source>
</reference>
<dbReference type="NCBIfam" id="TIGR00006">
    <property type="entry name" value="16S rRNA (cytosine(1402)-N(4))-methyltransferase RsmH"/>
    <property type="match status" value="1"/>
</dbReference>
<evidence type="ECO:0000256" key="6">
    <source>
        <dbReference type="HAMAP-Rule" id="MF_01007"/>
    </source>
</evidence>
<feature type="compositionally biased region" description="Polar residues" evidence="7">
    <location>
        <begin position="1"/>
        <end position="11"/>
    </location>
</feature>
<keyword evidence="6" id="KW-0963">Cytoplasm</keyword>
<comment type="similarity">
    <text evidence="1 6">Belongs to the methyltransferase superfamily. RsmH family.</text>
</comment>
<dbReference type="SUPFAM" id="SSF53335">
    <property type="entry name" value="S-adenosyl-L-methionine-dependent methyltransferases"/>
    <property type="match status" value="1"/>
</dbReference>
<evidence type="ECO:0000256" key="5">
    <source>
        <dbReference type="ARBA" id="ARBA00022691"/>
    </source>
</evidence>
<feature type="binding site" evidence="6">
    <location>
        <begin position="58"/>
        <end position="60"/>
    </location>
    <ligand>
        <name>S-adenosyl-L-methionine</name>
        <dbReference type="ChEBI" id="CHEBI:59789"/>
    </ligand>
</feature>
<dbReference type="KEGG" id="peh:Spb1_29190"/>
<keyword evidence="2 6" id="KW-0698">rRNA processing</keyword>
<dbReference type="SUPFAM" id="SSF81799">
    <property type="entry name" value="Putative methyltransferase TM0872, insert domain"/>
    <property type="match status" value="1"/>
</dbReference>
<evidence type="ECO:0000256" key="4">
    <source>
        <dbReference type="ARBA" id="ARBA00022679"/>
    </source>
</evidence>
<evidence type="ECO:0000313" key="8">
    <source>
        <dbReference type="EMBL" id="QDV30983.1"/>
    </source>
</evidence>
<feature type="region of interest" description="Disordered" evidence="7">
    <location>
        <begin position="1"/>
        <end position="27"/>
    </location>
</feature>